<name>A0AAW1SCP8_9CHLO</name>
<organism evidence="1 2">
    <name type="scientific">Elliptochloris bilobata</name>
    <dbReference type="NCBI Taxonomy" id="381761"/>
    <lineage>
        <taxon>Eukaryota</taxon>
        <taxon>Viridiplantae</taxon>
        <taxon>Chlorophyta</taxon>
        <taxon>core chlorophytes</taxon>
        <taxon>Trebouxiophyceae</taxon>
        <taxon>Trebouxiophyceae incertae sedis</taxon>
        <taxon>Elliptochloris clade</taxon>
        <taxon>Elliptochloris</taxon>
    </lineage>
</organism>
<dbReference type="PANTHER" id="PTHR36052">
    <property type="entry name" value="EXCITATORY AMINO ACID TRANSPORTER"/>
    <property type="match status" value="1"/>
</dbReference>
<comment type="caution">
    <text evidence="1">The sequence shown here is derived from an EMBL/GenBank/DDBJ whole genome shotgun (WGS) entry which is preliminary data.</text>
</comment>
<evidence type="ECO:0000313" key="1">
    <source>
        <dbReference type="EMBL" id="KAK9843709.1"/>
    </source>
</evidence>
<evidence type="ECO:0000313" key="2">
    <source>
        <dbReference type="Proteomes" id="UP001445335"/>
    </source>
</evidence>
<dbReference type="Proteomes" id="UP001445335">
    <property type="component" value="Unassembled WGS sequence"/>
</dbReference>
<proteinExistence type="predicted"/>
<dbReference type="PANTHER" id="PTHR36052:SF1">
    <property type="entry name" value="EXCITATORY AMINO ACID TRANSPORTER"/>
    <property type="match status" value="1"/>
</dbReference>
<reference evidence="1 2" key="1">
    <citation type="journal article" date="2024" name="Nat. Commun.">
        <title>Phylogenomics reveals the evolutionary origins of lichenization in chlorophyte algae.</title>
        <authorList>
            <person name="Puginier C."/>
            <person name="Libourel C."/>
            <person name="Otte J."/>
            <person name="Skaloud P."/>
            <person name="Haon M."/>
            <person name="Grisel S."/>
            <person name="Petersen M."/>
            <person name="Berrin J.G."/>
            <person name="Delaux P.M."/>
            <person name="Dal Grande F."/>
            <person name="Keller J."/>
        </authorList>
    </citation>
    <scope>NUCLEOTIDE SEQUENCE [LARGE SCALE GENOMIC DNA]</scope>
    <source>
        <strain evidence="1 2">SAG 245.80</strain>
    </source>
</reference>
<dbReference type="AlphaFoldDB" id="A0AAW1SCP8"/>
<protein>
    <submittedName>
        <fullName evidence="1">Uncharacterized protein</fullName>
    </submittedName>
</protein>
<keyword evidence="2" id="KW-1185">Reference proteome</keyword>
<sequence>MPGAFVGAIAGFAVVLYSNGLRKVPLMREPWEHFIGAGIGAWLGNELVKYVERTEKEIEELLQRREAANKNYRIPSMAGK</sequence>
<dbReference type="EMBL" id="JALJOU010000005">
    <property type="protein sequence ID" value="KAK9843709.1"/>
    <property type="molecule type" value="Genomic_DNA"/>
</dbReference>
<gene>
    <name evidence="1" type="ORF">WJX81_003247</name>
</gene>
<accession>A0AAW1SCP8</accession>